<comment type="caution">
    <text evidence="1">The sequence shown here is derived from an EMBL/GenBank/DDBJ whole genome shotgun (WGS) entry which is preliminary data.</text>
</comment>
<proteinExistence type="predicted"/>
<protein>
    <submittedName>
        <fullName evidence="1">Uncharacterized protein</fullName>
    </submittedName>
</protein>
<accession>A0A8T0D9A2</accession>
<dbReference type="EMBL" id="JTDF01011591">
    <property type="protein sequence ID" value="KAF8563534.1"/>
    <property type="molecule type" value="Genomic_DNA"/>
</dbReference>
<organism evidence="1 2">
    <name type="scientific">Paragonimus westermani</name>
    <dbReference type="NCBI Taxonomy" id="34504"/>
    <lineage>
        <taxon>Eukaryota</taxon>
        <taxon>Metazoa</taxon>
        <taxon>Spiralia</taxon>
        <taxon>Lophotrochozoa</taxon>
        <taxon>Platyhelminthes</taxon>
        <taxon>Trematoda</taxon>
        <taxon>Digenea</taxon>
        <taxon>Plagiorchiida</taxon>
        <taxon>Troglotremata</taxon>
        <taxon>Troglotrematidae</taxon>
        <taxon>Paragonimus</taxon>
    </lineage>
</organism>
<name>A0A8T0D9A2_9TREM</name>
<dbReference type="AlphaFoldDB" id="A0A8T0D9A2"/>
<dbReference type="Proteomes" id="UP000699462">
    <property type="component" value="Unassembled WGS sequence"/>
</dbReference>
<reference evidence="1 2" key="1">
    <citation type="submission" date="2019-07" db="EMBL/GenBank/DDBJ databases">
        <title>Annotation for the trematode Paragonimus westermani.</title>
        <authorList>
            <person name="Choi Y.-J."/>
        </authorList>
    </citation>
    <scope>NUCLEOTIDE SEQUENCE [LARGE SCALE GENOMIC DNA]</scope>
    <source>
        <strain evidence="1">180907_Pwestermani</strain>
    </source>
</reference>
<evidence type="ECO:0000313" key="1">
    <source>
        <dbReference type="EMBL" id="KAF8563534.1"/>
    </source>
</evidence>
<keyword evidence="2" id="KW-1185">Reference proteome</keyword>
<sequence length="233" mass="25422">MTFDTVSRNSGWLALMTTITLTRERPSETRLPLFVPENLISDIFFVHPKAELHSRHPWGCILFGNGPQPTDKKSIGGSATALLILGFLQQCPSMVTGADASFDDLKCDSGHKKSISSCLVSGCPNCSLSSDTPCIDASALDASLWITFPWDLLPSLRRYSLAELLDTLASKEGFLQTGLPSLSFSDLVKLEHDFLEDKFGSTVLSLIKRFTISPVDFYPVSSTKLIGSDDVAQ</sequence>
<evidence type="ECO:0000313" key="2">
    <source>
        <dbReference type="Proteomes" id="UP000699462"/>
    </source>
</evidence>
<gene>
    <name evidence="1" type="ORF">P879_09851</name>
</gene>